<dbReference type="PANTHER" id="PTHR43233">
    <property type="entry name" value="FAMILY N-ACETYLTRANSFERASE, PUTATIVE (AFU_ORTHOLOGUE AFUA_6G03350)-RELATED"/>
    <property type="match status" value="1"/>
</dbReference>
<feature type="domain" description="N-acetyltransferase" evidence="1">
    <location>
        <begin position="27"/>
        <end position="78"/>
    </location>
</feature>
<dbReference type="AlphaFoldDB" id="M3CCB3"/>
<dbReference type="OrthoDB" id="10039976at2759"/>
<dbReference type="SUPFAM" id="SSF55729">
    <property type="entry name" value="Acyl-CoA N-acyltransferases (Nat)"/>
    <property type="match status" value="1"/>
</dbReference>
<dbReference type="InterPro" id="IPR000182">
    <property type="entry name" value="GNAT_dom"/>
</dbReference>
<dbReference type="Proteomes" id="UP000016931">
    <property type="component" value="Unassembled WGS sequence"/>
</dbReference>
<dbReference type="RefSeq" id="XP_016758138.1">
    <property type="nucleotide sequence ID" value="XM_016906586.1"/>
</dbReference>
<proteinExistence type="predicted"/>
<evidence type="ECO:0000259" key="1">
    <source>
        <dbReference type="Pfam" id="PF13508"/>
    </source>
</evidence>
<accession>M3CCB3</accession>
<protein>
    <recommendedName>
        <fullName evidence="1">N-acetyltransferase domain-containing protein</fullName>
    </recommendedName>
</protein>
<dbReference type="HOGENOM" id="CLU_2559773_0_0_1"/>
<evidence type="ECO:0000313" key="3">
    <source>
        <dbReference type="Proteomes" id="UP000016931"/>
    </source>
</evidence>
<sequence length="82" mass="9427">MYWTNPLPQEVLQQVIDGSFCFGIYQNLDDTTTRQQLGFARLITDHTTFAYLTDVYVLPEYRGLGIGGWLLDCIDEHLEAKP</sequence>
<dbReference type="InterPro" id="IPR053144">
    <property type="entry name" value="Acetyltransferase_Butenolide"/>
</dbReference>
<dbReference type="EMBL" id="KB456268">
    <property type="protein sequence ID" value="EMF10017.1"/>
    <property type="molecule type" value="Genomic_DNA"/>
</dbReference>
<reference evidence="2 3" key="1">
    <citation type="journal article" date="2012" name="PLoS Pathog.">
        <title>Diverse lifestyles and strategies of plant pathogenesis encoded in the genomes of eighteen Dothideomycetes fungi.</title>
        <authorList>
            <person name="Ohm R.A."/>
            <person name="Feau N."/>
            <person name="Henrissat B."/>
            <person name="Schoch C.L."/>
            <person name="Horwitz B.A."/>
            <person name="Barry K.W."/>
            <person name="Condon B.J."/>
            <person name="Copeland A.C."/>
            <person name="Dhillon B."/>
            <person name="Glaser F."/>
            <person name="Hesse C.N."/>
            <person name="Kosti I."/>
            <person name="LaButti K."/>
            <person name="Lindquist E.A."/>
            <person name="Lucas S."/>
            <person name="Salamov A.A."/>
            <person name="Bradshaw R.E."/>
            <person name="Ciuffetti L."/>
            <person name="Hamelin R.C."/>
            <person name="Kema G.H.J."/>
            <person name="Lawrence C."/>
            <person name="Scott J.A."/>
            <person name="Spatafora J.W."/>
            <person name="Turgeon B.G."/>
            <person name="de Wit P.J.G.M."/>
            <person name="Zhong S."/>
            <person name="Goodwin S.B."/>
            <person name="Grigoriev I.V."/>
        </authorList>
    </citation>
    <scope>NUCLEOTIDE SEQUENCE [LARGE SCALE GENOMIC DNA]</scope>
    <source>
        <strain evidence="2 3">SO2202</strain>
    </source>
</reference>
<dbReference type="PANTHER" id="PTHR43233:SF1">
    <property type="entry name" value="FAMILY N-ACETYLTRANSFERASE, PUTATIVE (AFU_ORTHOLOGUE AFUA_6G03350)-RELATED"/>
    <property type="match status" value="1"/>
</dbReference>
<evidence type="ECO:0000313" key="2">
    <source>
        <dbReference type="EMBL" id="EMF10017.1"/>
    </source>
</evidence>
<gene>
    <name evidence="2" type="ORF">SEPMUDRAFT_151082</name>
</gene>
<dbReference type="GO" id="GO:0016747">
    <property type="term" value="F:acyltransferase activity, transferring groups other than amino-acyl groups"/>
    <property type="evidence" value="ECO:0007669"/>
    <property type="project" value="InterPro"/>
</dbReference>
<dbReference type="Pfam" id="PF13508">
    <property type="entry name" value="Acetyltransf_7"/>
    <property type="match status" value="1"/>
</dbReference>
<dbReference type="Gene3D" id="3.40.630.30">
    <property type="match status" value="1"/>
</dbReference>
<dbReference type="STRING" id="692275.M3CCB3"/>
<keyword evidence="3" id="KW-1185">Reference proteome</keyword>
<dbReference type="CDD" id="cd04301">
    <property type="entry name" value="NAT_SF"/>
    <property type="match status" value="1"/>
</dbReference>
<dbReference type="eggNOG" id="ENOG502SYW6">
    <property type="taxonomic scope" value="Eukaryota"/>
</dbReference>
<dbReference type="GeneID" id="27903723"/>
<organism evidence="2 3">
    <name type="scientific">Sphaerulina musiva (strain SO2202)</name>
    <name type="common">Poplar stem canker fungus</name>
    <name type="synonym">Septoria musiva</name>
    <dbReference type="NCBI Taxonomy" id="692275"/>
    <lineage>
        <taxon>Eukaryota</taxon>
        <taxon>Fungi</taxon>
        <taxon>Dikarya</taxon>
        <taxon>Ascomycota</taxon>
        <taxon>Pezizomycotina</taxon>
        <taxon>Dothideomycetes</taxon>
        <taxon>Dothideomycetidae</taxon>
        <taxon>Mycosphaerellales</taxon>
        <taxon>Mycosphaerellaceae</taxon>
        <taxon>Sphaerulina</taxon>
    </lineage>
</organism>
<dbReference type="InterPro" id="IPR016181">
    <property type="entry name" value="Acyl_CoA_acyltransferase"/>
</dbReference>
<name>M3CCB3_SPHMS</name>